<comment type="caution">
    <text evidence="2">The sequence shown here is derived from an EMBL/GenBank/DDBJ whole genome shotgun (WGS) entry which is preliminary data.</text>
</comment>
<keyword evidence="3" id="KW-1185">Reference proteome</keyword>
<dbReference type="InterPro" id="IPR027417">
    <property type="entry name" value="P-loop_NTPase"/>
</dbReference>
<dbReference type="EMBL" id="JAQQKX010000004">
    <property type="protein sequence ID" value="MDC7682958.1"/>
    <property type="molecule type" value="Genomic_DNA"/>
</dbReference>
<proteinExistence type="predicted"/>
<protein>
    <submittedName>
        <fullName evidence="2">PD-(D/E)XK nuclease family protein</fullName>
    </submittedName>
</protein>
<evidence type="ECO:0000313" key="3">
    <source>
        <dbReference type="Proteomes" id="UP001214854"/>
    </source>
</evidence>
<reference evidence="2 3" key="1">
    <citation type="submission" date="2023-01" db="EMBL/GenBank/DDBJ databases">
        <title>Novel species of the genus Asticcacaulis isolated from rivers.</title>
        <authorList>
            <person name="Lu H."/>
        </authorList>
    </citation>
    <scope>NUCLEOTIDE SEQUENCE [LARGE SCALE GENOMIC DNA]</scope>
    <source>
        <strain evidence="2 3">BYS171W</strain>
    </source>
</reference>
<evidence type="ECO:0000259" key="1">
    <source>
        <dbReference type="Pfam" id="PF12705"/>
    </source>
</evidence>
<name>A0ABT5HSN0_9CAUL</name>
<gene>
    <name evidence="2" type="ORF">PQU92_06705</name>
</gene>
<accession>A0ABT5HSN0</accession>
<feature type="domain" description="PD-(D/E)XK endonuclease-like" evidence="1">
    <location>
        <begin position="722"/>
        <end position="956"/>
    </location>
</feature>
<evidence type="ECO:0000313" key="2">
    <source>
        <dbReference type="EMBL" id="MDC7682958.1"/>
    </source>
</evidence>
<dbReference type="Pfam" id="PF12705">
    <property type="entry name" value="PDDEXK_1"/>
    <property type="match status" value="1"/>
</dbReference>
<sequence>MAKTDLFVYPAPRWFSIPPGRPFLDDLARGLCETLGEELSSAQILTPTRRGARAMARAFTDQCRTGALLLPQVRAIGDLDEGEPPFDLEYLALDLPPALSPTRRRFELAKLVRAHFESPQPLTARTALELADSLAGFFDSLALEEIDAGPKLERLVHDPEQTHGALEAWAEHWQVSARFLSIVVDLWPRRLSELGLMDPSQRRALLIRRLAEQFDAHPPATPLLLAGSTGTAPSMADLMGVISKLPQGAVILPGLDASLADDVWAQIEDSHPQAALKRLLDRHGVSRDTVRIWPASVEADRQRLARRRLINEALRPAEATKDWRTQIDALKAGSSTAITDGLSGLNHLEGRNDEEAAAVIALLMREALDTPDKTVALITPDITLSRRVSARLSRWGLAADSSAGDALIHAPVGRFFHDVLDLSLDPFDAATLLSLLRNPLSRFARDARLDDLDIKGLRGAKPKSFAEVRERLIATQRFEAAALWEDYVGAVTTSESTKTDLSDYVRAFIRRAEGLAADEGQILWQGAAGASAAALLSDLLSEGETYAVEDDQVFADILRHALRTTTVRTGGHTHPRLSILGAIEARMFSADRVILAGLEEGVWPQAAEIDPFLSRPMRKTLGLPSPERRTGLSAHDFVQAACGPDVWLITRNRREGEPQVRSRWLWRLDTLVGGAGEKVPGDRRWLDYARRMDAAIATAPDSLKPAMRPRPAPPVEVRPRKLSVTRIETLERDPYAIYAHYILNLKPLDRPNEPFEALRRGTAIHAVAEAFAQSDTPLGAAGEALFCEMLEARLRAENLSEAQLALQRPLFPDLAREFVRFEAGRRAAKPRLLIEKAGQLSFTLPRGEFVINAKADRVEIHDGGMDILDFKTGQPPSPKAVLAGFYPQLTLTAAILKYGTFEGLEASHRAKGLGTLSYVRLSSDAVKERVVFDKKNPLTTDEMADRALIRVKERLGQYENPSQGYVSWRAPQFRLERGGDYDQLARLYEWHVLGDKEIDGSEGFGEEGE</sequence>
<dbReference type="Gene3D" id="3.90.320.10">
    <property type="match status" value="1"/>
</dbReference>
<dbReference type="InterPro" id="IPR038726">
    <property type="entry name" value="PDDEXK_AddAB-type"/>
</dbReference>
<dbReference type="Proteomes" id="UP001214854">
    <property type="component" value="Unassembled WGS sequence"/>
</dbReference>
<dbReference type="RefSeq" id="WP_272747443.1">
    <property type="nucleotide sequence ID" value="NZ_JAQQKX010000004.1"/>
</dbReference>
<dbReference type="SUPFAM" id="SSF52540">
    <property type="entry name" value="P-loop containing nucleoside triphosphate hydrolases"/>
    <property type="match status" value="1"/>
</dbReference>
<organism evidence="2 3">
    <name type="scientific">Asticcacaulis aquaticus</name>
    <dbReference type="NCBI Taxonomy" id="2984212"/>
    <lineage>
        <taxon>Bacteria</taxon>
        <taxon>Pseudomonadati</taxon>
        <taxon>Pseudomonadota</taxon>
        <taxon>Alphaproteobacteria</taxon>
        <taxon>Caulobacterales</taxon>
        <taxon>Caulobacteraceae</taxon>
        <taxon>Asticcacaulis</taxon>
    </lineage>
</organism>
<dbReference type="InterPro" id="IPR011604">
    <property type="entry name" value="PDDEXK-like_dom_sf"/>
</dbReference>